<sequence length="88" mass="9793">MNRNRIIRLKPYGMLLSILFCVLSGYGQEHLDSTTVAKLTPAFLRVNGNKPKIGIPEIEGYKVKLIGSNKKVKIDLNGDISLSLVEHN</sequence>
<dbReference type="Proteomes" id="UP000595498">
    <property type="component" value="Chromosome"/>
</dbReference>
<protein>
    <recommendedName>
        <fullName evidence="3">Auto-transporter adhesin head GIN domain-containing protein</fullName>
    </recommendedName>
</protein>
<proteinExistence type="predicted"/>
<evidence type="ECO:0000313" key="2">
    <source>
        <dbReference type="Proteomes" id="UP000595498"/>
    </source>
</evidence>
<reference evidence="1 2" key="1">
    <citation type="submission" date="2021-01" db="EMBL/GenBank/DDBJ databases">
        <title>FDA dAtabase for Regulatory Grade micrObial Sequences (FDA-ARGOS): Supporting development and validation of Infectious Disease Dx tests.</title>
        <authorList>
            <person name="Sproer C."/>
            <person name="Gronow S."/>
            <person name="Severitt S."/>
            <person name="Schroder I."/>
            <person name="Tallon L."/>
            <person name="Sadzewicz L."/>
            <person name="Zhao X."/>
            <person name="Boylan J."/>
            <person name="Ott S."/>
            <person name="Bowen H."/>
            <person name="Vavikolanu K."/>
            <person name="Mehta A."/>
            <person name="Aluvathingal J."/>
            <person name="Nadendla S."/>
            <person name="Lowell S."/>
            <person name="Myers T."/>
            <person name="Yan Y."/>
            <person name="Sichtig H."/>
        </authorList>
    </citation>
    <scope>NUCLEOTIDE SEQUENCE [LARGE SCALE GENOMIC DNA]</scope>
    <source>
        <strain evidence="1 2">FDAARGOS_1141</strain>
    </source>
</reference>
<organism evidence="1 2">
    <name type="scientific">Sphingobacterium multivorum</name>
    <dbReference type="NCBI Taxonomy" id="28454"/>
    <lineage>
        <taxon>Bacteria</taxon>
        <taxon>Pseudomonadati</taxon>
        <taxon>Bacteroidota</taxon>
        <taxon>Sphingobacteriia</taxon>
        <taxon>Sphingobacteriales</taxon>
        <taxon>Sphingobacteriaceae</taxon>
        <taxon>Sphingobacterium</taxon>
    </lineage>
</organism>
<gene>
    <name evidence="1" type="ORF">I6I98_05605</name>
</gene>
<name>A0ABX7CRQ3_SPHMU</name>
<evidence type="ECO:0000313" key="1">
    <source>
        <dbReference type="EMBL" id="QQT54731.1"/>
    </source>
</evidence>
<dbReference type="EMBL" id="CP068224">
    <property type="protein sequence ID" value="QQT54731.1"/>
    <property type="molecule type" value="Genomic_DNA"/>
</dbReference>
<evidence type="ECO:0008006" key="3">
    <source>
        <dbReference type="Google" id="ProtNLM"/>
    </source>
</evidence>
<accession>A0ABX7CRQ3</accession>
<keyword evidence="2" id="KW-1185">Reference proteome</keyword>